<gene>
    <name evidence="1" type="ORF">DID87_03885</name>
</gene>
<reference evidence="1 2" key="1">
    <citation type="submission" date="2018-05" db="EMBL/GenBank/DDBJ databases">
        <title>Lactobacillus sanfranciscensis Ah4 draft denome sequence.</title>
        <authorList>
            <person name="Zhang G."/>
        </authorList>
    </citation>
    <scope>NUCLEOTIDE SEQUENCE [LARGE SCALE GENOMIC DNA]</scope>
    <source>
        <strain evidence="1 2">Ah4</strain>
    </source>
</reference>
<dbReference type="AlphaFoldDB" id="A0A5C4TJ13"/>
<dbReference type="RefSeq" id="WP_139571118.1">
    <property type="nucleotide sequence ID" value="NZ_QFCR01000009.1"/>
</dbReference>
<name>A0A5C4TJ13_FRUSA</name>
<dbReference type="EMBL" id="QFCR01000009">
    <property type="protein sequence ID" value="TNK90453.1"/>
    <property type="molecule type" value="Genomic_DNA"/>
</dbReference>
<dbReference type="Proteomes" id="UP000313312">
    <property type="component" value="Unassembled WGS sequence"/>
</dbReference>
<protein>
    <submittedName>
        <fullName evidence="1">Uncharacterized protein</fullName>
    </submittedName>
</protein>
<sequence>MDYEGKYQDYVKLLRMTYAEAVEYLLAKYGPAKENYFKEEGYEKFLAGINKTLTKAKGVSRIKEGLYCHHIDEIKALNLSNPRFIWHYRYPYDYQLKNQLVYCNLIEHLILHALITYETKRQFGFPGFQILVQQVNDWYVKKHVPGKTNWQYQPYKAAYLPSELVEKLNPLLNQVVNLGATSTAELQQILNENKEA</sequence>
<evidence type="ECO:0000313" key="1">
    <source>
        <dbReference type="EMBL" id="TNK90453.1"/>
    </source>
</evidence>
<proteinExistence type="predicted"/>
<organism evidence="1 2">
    <name type="scientific">Fructilactobacillus sanfranciscensis</name>
    <name type="common">Lactobacillus sanfranciscensis</name>
    <dbReference type="NCBI Taxonomy" id="1625"/>
    <lineage>
        <taxon>Bacteria</taxon>
        <taxon>Bacillati</taxon>
        <taxon>Bacillota</taxon>
        <taxon>Bacilli</taxon>
        <taxon>Lactobacillales</taxon>
        <taxon>Lactobacillaceae</taxon>
        <taxon>Fructilactobacillus</taxon>
    </lineage>
</organism>
<accession>A0A5C4TJ13</accession>
<comment type="caution">
    <text evidence="1">The sequence shown here is derived from an EMBL/GenBank/DDBJ whole genome shotgun (WGS) entry which is preliminary data.</text>
</comment>
<evidence type="ECO:0000313" key="2">
    <source>
        <dbReference type="Proteomes" id="UP000313312"/>
    </source>
</evidence>